<dbReference type="Pfam" id="PF05118">
    <property type="entry name" value="Asp_Arg_Hydrox"/>
    <property type="match status" value="1"/>
</dbReference>
<comment type="similarity">
    <text evidence="1">Belongs to the aspartyl/asparaginyl beta-hydroxylase family.</text>
</comment>
<proteinExistence type="inferred from homology"/>
<dbReference type="GO" id="GO:0005783">
    <property type="term" value="C:endoplasmic reticulum"/>
    <property type="evidence" value="ECO:0007669"/>
    <property type="project" value="TreeGrafter"/>
</dbReference>
<comment type="caution">
    <text evidence="3">The sequence shown here is derived from an EMBL/GenBank/DDBJ whole genome shotgun (WGS) entry which is preliminary data.</text>
</comment>
<evidence type="ECO:0000256" key="1">
    <source>
        <dbReference type="ARBA" id="ARBA00007730"/>
    </source>
</evidence>
<protein>
    <recommendedName>
        <fullName evidence="2">Aspartyl/asparaginy/proline hydroxylase domain-containing protein</fullName>
    </recommendedName>
</protein>
<feature type="domain" description="Aspartyl/asparaginy/proline hydroxylase" evidence="2">
    <location>
        <begin position="112"/>
        <end position="272"/>
    </location>
</feature>
<keyword evidence="4" id="KW-1185">Reference proteome</keyword>
<dbReference type="PANTHER" id="PTHR12366">
    <property type="entry name" value="ASPARTYL/ASPARAGINYL BETA-HYDROXYLASE"/>
    <property type="match status" value="1"/>
</dbReference>
<gene>
    <name evidence="3" type="ORF">PECAL_1P05270</name>
</gene>
<dbReference type="Gene3D" id="2.60.120.330">
    <property type="entry name" value="B-lactam Antibiotic, Isopenicillin N Synthase, Chain"/>
    <property type="match status" value="1"/>
</dbReference>
<dbReference type="Proteomes" id="UP000789595">
    <property type="component" value="Unassembled WGS sequence"/>
</dbReference>
<organism evidence="3 4">
    <name type="scientific">Pelagomonas calceolata</name>
    <dbReference type="NCBI Taxonomy" id="35677"/>
    <lineage>
        <taxon>Eukaryota</taxon>
        <taxon>Sar</taxon>
        <taxon>Stramenopiles</taxon>
        <taxon>Ochrophyta</taxon>
        <taxon>Pelagophyceae</taxon>
        <taxon>Pelagomonadales</taxon>
        <taxon>Pelagomonadaceae</taxon>
        <taxon>Pelagomonas</taxon>
    </lineage>
</organism>
<evidence type="ECO:0000313" key="3">
    <source>
        <dbReference type="EMBL" id="CAH0364175.1"/>
    </source>
</evidence>
<evidence type="ECO:0000259" key="2">
    <source>
        <dbReference type="Pfam" id="PF05118"/>
    </source>
</evidence>
<dbReference type="PANTHER" id="PTHR12366:SF32">
    <property type="entry name" value="ASPARTATE BETA-HYDROXYLASE ISOFORM X1"/>
    <property type="match status" value="1"/>
</dbReference>
<name>A0A8J2S5P6_9STRA</name>
<dbReference type="InterPro" id="IPR007803">
    <property type="entry name" value="Asp/Arg/Pro-Hydrxlase"/>
</dbReference>
<dbReference type="EMBL" id="CAKKNE010000001">
    <property type="protein sequence ID" value="CAH0364175.1"/>
    <property type="molecule type" value="Genomic_DNA"/>
</dbReference>
<dbReference type="SUPFAM" id="SSF51197">
    <property type="entry name" value="Clavaminate synthase-like"/>
    <property type="match status" value="1"/>
</dbReference>
<evidence type="ECO:0000313" key="4">
    <source>
        <dbReference type="Proteomes" id="UP000789595"/>
    </source>
</evidence>
<dbReference type="GO" id="GO:0062101">
    <property type="term" value="F:peptidyl-aspartic acid 3-dioxygenase activity"/>
    <property type="evidence" value="ECO:0007669"/>
    <property type="project" value="InterPro"/>
</dbReference>
<reference evidence="3" key="1">
    <citation type="submission" date="2021-11" db="EMBL/GenBank/DDBJ databases">
        <authorList>
            <consortium name="Genoscope - CEA"/>
            <person name="William W."/>
        </authorList>
    </citation>
    <scope>NUCLEOTIDE SEQUENCE</scope>
</reference>
<accession>A0A8J2S5P6</accession>
<sequence>MAAQTEAAESREAKVMRRLAGALDDYGLSTIGKSVAMAYLRKLPEDDMARVRAWWLRKLNGSDLVPPSNTPARQRGCPELFEGLRAQPVWWRGCEETRSEFPPELAWVADVERNAPAMREELLRLRDQGEEHFQPYRAPSSEQKGGRGATDRGDWNVFYLELHNMDFEAHRERCPVTCGVLERIPQTYGHAFFSSTACNTHITDHNGPTAKKLRCHLPLLCPAEGCRIRVGDEIVRMARDKAIIFDDSFNHEAWNDHASEARIALIFDVWHPDLSAREVKFLSFLQTAAMKRAKRVCEAAGVVGDTFYSVIDQGRRVRPEDARVWGAAAAAAPGDA</sequence>
<dbReference type="AlphaFoldDB" id="A0A8J2S5P6"/>
<dbReference type="OrthoDB" id="438431at2759"/>
<dbReference type="InterPro" id="IPR039038">
    <property type="entry name" value="ASPH"/>
</dbReference>
<dbReference type="InterPro" id="IPR027443">
    <property type="entry name" value="IPNS-like_sf"/>
</dbReference>